<dbReference type="SUPFAM" id="SSF55811">
    <property type="entry name" value="Nudix"/>
    <property type="match status" value="1"/>
</dbReference>
<dbReference type="AlphaFoldDB" id="A0AAE9D664"/>
<keyword evidence="9" id="KW-0378">Hydrolase</keyword>
<dbReference type="GO" id="GO:0031902">
    <property type="term" value="C:late endosome membrane"/>
    <property type="evidence" value="ECO:0007669"/>
    <property type="project" value="UniProtKB-SubCell"/>
</dbReference>
<keyword evidence="8" id="KW-0967">Endosome</keyword>
<dbReference type="Gene3D" id="3.90.79.20">
    <property type="match status" value="1"/>
</dbReference>
<dbReference type="Pfam" id="PF01490">
    <property type="entry name" value="Aa_trans"/>
    <property type="match status" value="2"/>
</dbReference>
<feature type="domain" description="Nudix hydrolase" evidence="22">
    <location>
        <begin position="824"/>
        <end position="952"/>
    </location>
</feature>
<evidence type="ECO:0000256" key="17">
    <source>
        <dbReference type="ARBA" id="ARBA00023180"/>
    </source>
</evidence>
<evidence type="ECO:0000256" key="3">
    <source>
        <dbReference type="ARBA" id="ARBA00004155"/>
    </source>
</evidence>
<evidence type="ECO:0000256" key="6">
    <source>
        <dbReference type="ARBA" id="ARBA00022692"/>
    </source>
</evidence>
<dbReference type="GO" id="GO:0046872">
    <property type="term" value="F:metal ion binding"/>
    <property type="evidence" value="ECO:0007669"/>
    <property type="project" value="UniProtKB-KW"/>
</dbReference>
<evidence type="ECO:0000256" key="19">
    <source>
        <dbReference type="ARBA" id="ARBA00038442"/>
    </source>
</evidence>
<evidence type="ECO:0000259" key="22">
    <source>
        <dbReference type="PROSITE" id="PS51462"/>
    </source>
</evidence>
<dbReference type="Proteomes" id="UP000827892">
    <property type="component" value="Chromosome IV"/>
</dbReference>
<evidence type="ECO:0000256" key="2">
    <source>
        <dbReference type="ARBA" id="ARBA00004107"/>
    </source>
</evidence>
<comment type="subcellular location">
    <subcellularLocation>
        <location evidence="2">Late endosome membrane</location>
        <topology evidence="2">Multi-pass membrane protein</topology>
    </subcellularLocation>
    <subcellularLocation>
        <location evidence="3">Lysosome membrane</location>
        <topology evidence="3">Multi-pass membrane protein</topology>
    </subcellularLocation>
</comment>
<comment type="similarity">
    <text evidence="19">Belongs to the amino acid/polyamine transporter 2 family. SLC38A9 subfamily.</text>
</comment>
<feature type="transmembrane region" description="Helical" evidence="21">
    <location>
        <begin position="191"/>
        <end position="213"/>
    </location>
</feature>
<keyword evidence="6 21" id="KW-0812">Transmembrane</keyword>
<evidence type="ECO:0000256" key="11">
    <source>
        <dbReference type="ARBA" id="ARBA00022970"/>
    </source>
</evidence>
<gene>
    <name evidence="23" type="ORF">L3Y34_004176</name>
</gene>
<comment type="cofactor">
    <cofactor evidence="1">
        <name>Mg(2+)</name>
        <dbReference type="ChEBI" id="CHEBI:18420"/>
    </cofactor>
</comment>
<feature type="transmembrane region" description="Helical" evidence="21">
    <location>
        <begin position="526"/>
        <end position="551"/>
    </location>
</feature>
<feature type="region of interest" description="Disordered" evidence="20">
    <location>
        <begin position="24"/>
        <end position="64"/>
    </location>
</feature>
<keyword evidence="14" id="KW-0915">Sodium</keyword>
<dbReference type="Gene3D" id="3.90.79.10">
    <property type="entry name" value="Nucleoside Triphosphate Pyrophosphohydrolase"/>
    <property type="match status" value="1"/>
</dbReference>
<evidence type="ECO:0000256" key="16">
    <source>
        <dbReference type="ARBA" id="ARBA00023157"/>
    </source>
</evidence>
<keyword evidence="10" id="KW-0460">Magnesium</keyword>
<dbReference type="CDD" id="cd03429">
    <property type="entry name" value="NUDIX_NADH_pyrophosphatase_Nudt13"/>
    <property type="match status" value="1"/>
</dbReference>
<reference evidence="23 24" key="1">
    <citation type="submission" date="2022-05" db="EMBL/GenBank/DDBJ databases">
        <title>Chromosome-level reference genomes for two strains of Caenorhabditis briggsae: an improved platform for comparative genomics.</title>
        <authorList>
            <person name="Stevens L."/>
            <person name="Andersen E.C."/>
        </authorList>
    </citation>
    <scope>NUCLEOTIDE SEQUENCE [LARGE SCALE GENOMIC DNA]</scope>
    <source>
        <strain evidence="23">QX1410_ONT</strain>
        <tissue evidence="23">Whole-organism</tissue>
    </source>
</reference>
<feature type="compositionally biased region" description="Acidic residues" evidence="20">
    <location>
        <begin position="41"/>
        <end position="51"/>
    </location>
</feature>
<organism evidence="23 24">
    <name type="scientific">Caenorhabditis briggsae</name>
    <dbReference type="NCBI Taxonomy" id="6238"/>
    <lineage>
        <taxon>Eukaryota</taxon>
        <taxon>Metazoa</taxon>
        <taxon>Ecdysozoa</taxon>
        <taxon>Nematoda</taxon>
        <taxon>Chromadorea</taxon>
        <taxon>Rhabditida</taxon>
        <taxon>Rhabditina</taxon>
        <taxon>Rhabditomorpha</taxon>
        <taxon>Rhabditoidea</taxon>
        <taxon>Rhabditidae</taxon>
        <taxon>Peloderinae</taxon>
        <taxon>Caenorhabditis</taxon>
    </lineage>
</organism>
<evidence type="ECO:0000256" key="5">
    <source>
        <dbReference type="ARBA" id="ARBA00022448"/>
    </source>
</evidence>
<protein>
    <recommendedName>
        <fullName evidence="4">NAD(+) diphosphatase</fullName>
        <ecNumber evidence="4">3.6.1.22</ecNumber>
    </recommendedName>
</protein>
<feature type="transmembrane region" description="Helical" evidence="21">
    <location>
        <begin position="557"/>
        <end position="579"/>
    </location>
</feature>
<feature type="transmembrane region" description="Helical" evidence="21">
    <location>
        <begin position="490"/>
        <end position="514"/>
    </location>
</feature>
<dbReference type="InterPro" id="IPR000086">
    <property type="entry name" value="NUDIX_hydrolase_dom"/>
</dbReference>
<keyword evidence="17" id="KW-0325">Glycoprotein</keyword>
<feature type="transmembrane region" description="Helical" evidence="21">
    <location>
        <begin position="448"/>
        <end position="470"/>
    </location>
</feature>
<evidence type="ECO:0000256" key="20">
    <source>
        <dbReference type="SAM" id="MobiDB-lite"/>
    </source>
</evidence>
<dbReference type="GO" id="GO:0016787">
    <property type="term" value="F:hydrolase activity"/>
    <property type="evidence" value="ECO:0007669"/>
    <property type="project" value="UniProtKB-KW"/>
</dbReference>
<evidence type="ECO:0000256" key="21">
    <source>
        <dbReference type="SAM" id="Phobius"/>
    </source>
</evidence>
<keyword evidence="15 21" id="KW-0472">Membrane</keyword>
<keyword evidence="11" id="KW-0029">Amino-acid transport</keyword>
<keyword evidence="12 21" id="KW-1133">Transmembrane helix</keyword>
<dbReference type="PANTHER" id="PTHR22950">
    <property type="entry name" value="AMINO ACID TRANSPORTER"/>
    <property type="match status" value="1"/>
</dbReference>
<evidence type="ECO:0000313" key="23">
    <source>
        <dbReference type="EMBL" id="ULT95265.1"/>
    </source>
</evidence>
<keyword evidence="18" id="KW-0458">Lysosome</keyword>
<evidence type="ECO:0000256" key="10">
    <source>
        <dbReference type="ARBA" id="ARBA00022842"/>
    </source>
</evidence>
<evidence type="ECO:0000256" key="7">
    <source>
        <dbReference type="ARBA" id="ARBA00022723"/>
    </source>
</evidence>
<dbReference type="InterPro" id="IPR020084">
    <property type="entry name" value="NUDIX_hydrolase_CS"/>
</dbReference>
<keyword evidence="5" id="KW-0813">Transport</keyword>
<evidence type="ECO:0000256" key="1">
    <source>
        <dbReference type="ARBA" id="ARBA00001946"/>
    </source>
</evidence>
<dbReference type="GO" id="GO:0006865">
    <property type="term" value="P:amino acid transport"/>
    <property type="evidence" value="ECO:0007669"/>
    <property type="project" value="UniProtKB-KW"/>
</dbReference>
<keyword evidence="7" id="KW-0479">Metal-binding</keyword>
<dbReference type="EC" id="3.6.1.22" evidence="4"/>
<dbReference type="PANTHER" id="PTHR22950:SF244">
    <property type="entry name" value="NEUTRAL AMINO ACID TRANSPORTER 9"/>
    <property type="match status" value="1"/>
</dbReference>
<evidence type="ECO:0000256" key="15">
    <source>
        <dbReference type="ARBA" id="ARBA00023136"/>
    </source>
</evidence>
<dbReference type="Pfam" id="PF00293">
    <property type="entry name" value="NUDIX"/>
    <property type="match status" value="1"/>
</dbReference>
<feature type="transmembrane region" description="Helical" evidence="21">
    <location>
        <begin position="366"/>
        <end position="386"/>
    </location>
</feature>
<evidence type="ECO:0000256" key="4">
    <source>
        <dbReference type="ARBA" id="ARBA00012381"/>
    </source>
</evidence>
<dbReference type="PROSITE" id="PS00893">
    <property type="entry name" value="NUDIX_BOX"/>
    <property type="match status" value="1"/>
</dbReference>
<dbReference type="GO" id="GO:0005765">
    <property type="term" value="C:lysosomal membrane"/>
    <property type="evidence" value="ECO:0007669"/>
    <property type="project" value="UniProtKB-SubCell"/>
</dbReference>
<evidence type="ECO:0000256" key="18">
    <source>
        <dbReference type="ARBA" id="ARBA00023228"/>
    </source>
</evidence>
<evidence type="ECO:0000256" key="9">
    <source>
        <dbReference type="ARBA" id="ARBA00022801"/>
    </source>
</evidence>
<evidence type="ECO:0000313" key="24">
    <source>
        <dbReference type="Proteomes" id="UP000827892"/>
    </source>
</evidence>
<dbReference type="InterPro" id="IPR049734">
    <property type="entry name" value="NudC-like_C"/>
</dbReference>
<feature type="transmembrane region" description="Helical" evidence="21">
    <location>
        <begin position="341"/>
        <end position="359"/>
    </location>
</feature>
<evidence type="ECO:0000256" key="13">
    <source>
        <dbReference type="ARBA" id="ARBA00023027"/>
    </source>
</evidence>
<dbReference type="InterPro" id="IPR013057">
    <property type="entry name" value="AA_transpt_TM"/>
</dbReference>
<dbReference type="FunFam" id="3.90.79.10:FF:000074">
    <property type="entry name" value="Mutt/nudix family protein-like protein"/>
    <property type="match status" value="1"/>
</dbReference>
<feature type="transmembrane region" description="Helical" evidence="21">
    <location>
        <begin position="406"/>
        <end position="427"/>
    </location>
</feature>
<keyword evidence="13" id="KW-0520">NAD</keyword>
<feature type="transmembrane region" description="Helical" evidence="21">
    <location>
        <begin position="164"/>
        <end position="185"/>
    </location>
</feature>
<name>A0AAE9D664_CAEBR</name>
<dbReference type="EMBL" id="CP090894">
    <property type="protein sequence ID" value="ULT95265.1"/>
    <property type="molecule type" value="Genomic_DNA"/>
</dbReference>
<proteinExistence type="inferred from homology"/>
<keyword evidence="16" id="KW-1015">Disulfide bond</keyword>
<evidence type="ECO:0000256" key="8">
    <source>
        <dbReference type="ARBA" id="ARBA00022753"/>
    </source>
</evidence>
<evidence type="ECO:0000256" key="14">
    <source>
        <dbReference type="ARBA" id="ARBA00023053"/>
    </source>
</evidence>
<dbReference type="PROSITE" id="PS51462">
    <property type="entry name" value="NUDIX"/>
    <property type="match status" value="1"/>
</dbReference>
<accession>A0AAE9D664</accession>
<evidence type="ECO:0000256" key="12">
    <source>
        <dbReference type="ARBA" id="ARBA00022989"/>
    </source>
</evidence>
<feature type="transmembrane region" description="Helical" evidence="21">
    <location>
        <begin position="245"/>
        <end position="265"/>
    </location>
</feature>
<sequence>MPPFLAEFTENVFRRFLRHETDEKSSIASEKMSSYGAIGVDDNDTDPLLDDEPPRRLPPAGGVPIGRRRAISASQIGSVPNQSVSRQPYLFTGGLGLRDESLLSLHSEDDLHREHNNALRYRLYNRLDPGGEHLTMPDHVLPPNLFSILPFEELKDVSGKQGSIVTIFSIWNTMMGTSLLAMPWALQQAGLVLGIFIMLAMAGICFYTAYIVIESPKRLQDLSVDPLLAEFSDVCKSLFGRVGEYCAVVFSVCVLIGGVIVYWVLMSNFLYYTGAVVYEAMQPNSTTIPVMENKTFTCDVYCPEQTSQWTIPQWEKQIYDAVSEFEGGEAGEDSWSFDKFWTLRGTVPIYLAVALFPLMNFKSPTFFTKFNVLGTISVMYLLMFVFSKLLECGVNMDFSNPKSMHYVQLANMHFPALSGTLTLSYFIHNAVLTILRNQKHPENNARDLSIGYCLVAFCYVFIGFTFFAAFPVQRSCISDNFLNNFGAGDVLSSTARLFLLFQMITVLPLLMFLVRSQLFYAIFGNTWPGVVKVIVLNLMLIGIAVGFATFYPNVGSILRYVGSISGLVYVFALPSMVYLKQSNAAGTLTPLKKYAHYGIVAKDLLESPSKRVEKLGMPSIRSNIVVFNLITKRSFSTSHVKKMGFVEKVRLLDYWKVQDSALQSEFPRSRLVLMVDRRLLVTKDAPEVRMVEHSYGDLKQLLGEYGLQFDLSNSCLLDALEAETDMIPLFGTSIEAADPPEDSPISKKEVLRQLGNSLGGSFTDIRMAMLTMKEERQRNLLAKFQSLTKWAATYRRCPKCAAALKMRTSKSGAECVTCQRVYYPTFSPVSITLITDPTNEHALLVRHRGSAGGVFTAVAGFAHTGESMTECARREIAEEVGIEVDSIRSLDMSQPWPMPDSSLMIAHVAVANMDQKISVCPDELETAQWFSRHQVRQALETTLSDPFLKNLPRTLDDRQTLHYIPPAGAIAHQMIRQWVDGKINCHNSRM</sequence>
<dbReference type="InterPro" id="IPR015797">
    <property type="entry name" value="NUDIX_hydrolase-like_dom_sf"/>
</dbReference>